<dbReference type="InterPro" id="IPR036249">
    <property type="entry name" value="Thioredoxin-like_sf"/>
</dbReference>
<organism evidence="3 4">
    <name type="scientific">Rhizosphaericola mali</name>
    <dbReference type="NCBI Taxonomy" id="2545455"/>
    <lineage>
        <taxon>Bacteria</taxon>
        <taxon>Pseudomonadati</taxon>
        <taxon>Bacteroidota</taxon>
        <taxon>Chitinophagia</taxon>
        <taxon>Chitinophagales</taxon>
        <taxon>Chitinophagaceae</taxon>
        <taxon>Rhizosphaericola</taxon>
    </lineage>
</organism>
<dbReference type="Pfam" id="PF03960">
    <property type="entry name" value="ArsC"/>
    <property type="match status" value="1"/>
</dbReference>
<dbReference type="NCBIfam" id="NF008107">
    <property type="entry name" value="PRK10853.1"/>
    <property type="match status" value="1"/>
</dbReference>
<dbReference type="CDD" id="cd03035">
    <property type="entry name" value="ArsC_Yffb"/>
    <property type="match status" value="1"/>
</dbReference>
<comment type="similarity">
    <text evidence="1 2">Belongs to the ArsC family.</text>
</comment>
<dbReference type="AlphaFoldDB" id="A0A5P2FX27"/>
<dbReference type="OrthoDB" id="9794155at2"/>
<evidence type="ECO:0000256" key="1">
    <source>
        <dbReference type="ARBA" id="ARBA00007198"/>
    </source>
</evidence>
<sequence length="116" mass="13386">MYTLYGIKNCNTVKKATTWLAENNIPFEFHDYKKSGITAAKLKDWISQSSWETLVNKKGSTWRMLDDTTKEKVTNAKAAIELMQEKTSVIKRPLIEKDGKIVTIGFDENEFSDKYK</sequence>
<dbReference type="InterPro" id="IPR006660">
    <property type="entry name" value="Arsenate_reductase-like"/>
</dbReference>
<protein>
    <submittedName>
        <fullName evidence="3">ArsC family reductase</fullName>
    </submittedName>
</protein>
<dbReference type="EMBL" id="CP044016">
    <property type="protein sequence ID" value="QES87467.1"/>
    <property type="molecule type" value="Genomic_DNA"/>
</dbReference>
<dbReference type="PANTHER" id="PTHR30041:SF8">
    <property type="entry name" value="PROTEIN YFFB"/>
    <property type="match status" value="1"/>
</dbReference>
<evidence type="ECO:0000256" key="2">
    <source>
        <dbReference type="PROSITE-ProRule" id="PRU01282"/>
    </source>
</evidence>
<dbReference type="RefSeq" id="WP_131328344.1">
    <property type="nucleotide sequence ID" value="NZ_CP044016.1"/>
</dbReference>
<accession>A0A5P2FX27</accession>
<dbReference type="InterPro" id="IPR006504">
    <property type="entry name" value="Tscrpt_reg_Spx/MgsR"/>
</dbReference>
<dbReference type="PANTHER" id="PTHR30041">
    <property type="entry name" value="ARSENATE REDUCTASE"/>
    <property type="match status" value="1"/>
</dbReference>
<gene>
    <name evidence="3" type="ORF">E0W69_001910</name>
</gene>
<dbReference type="NCBIfam" id="TIGR01617">
    <property type="entry name" value="arsC_related"/>
    <property type="match status" value="1"/>
</dbReference>
<dbReference type="Proteomes" id="UP000292424">
    <property type="component" value="Chromosome"/>
</dbReference>
<dbReference type="PROSITE" id="PS51353">
    <property type="entry name" value="ARSC"/>
    <property type="match status" value="1"/>
</dbReference>
<dbReference type="KEGG" id="arac:E0W69_001910"/>
<evidence type="ECO:0000313" key="3">
    <source>
        <dbReference type="EMBL" id="QES87467.1"/>
    </source>
</evidence>
<dbReference type="SUPFAM" id="SSF52833">
    <property type="entry name" value="Thioredoxin-like"/>
    <property type="match status" value="1"/>
</dbReference>
<reference evidence="3 4" key="1">
    <citation type="submission" date="2019-09" db="EMBL/GenBank/DDBJ databases">
        <title>Complete genome sequence of Arachidicoccus sp. B3-10 isolated from apple orchard soil.</title>
        <authorList>
            <person name="Kim H.S."/>
            <person name="Han K.-I."/>
            <person name="Suh M.K."/>
            <person name="Lee K.C."/>
            <person name="Eom M.K."/>
            <person name="Kim J.-S."/>
            <person name="Kang S.W."/>
            <person name="Sin Y."/>
            <person name="Lee J.-S."/>
        </authorList>
    </citation>
    <scope>NUCLEOTIDE SEQUENCE [LARGE SCALE GENOMIC DNA]</scope>
    <source>
        <strain evidence="3 4">B3-10</strain>
    </source>
</reference>
<proteinExistence type="inferred from homology"/>
<dbReference type="Gene3D" id="3.40.30.10">
    <property type="entry name" value="Glutaredoxin"/>
    <property type="match status" value="1"/>
</dbReference>
<keyword evidence="4" id="KW-1185">Reference proteome</keyword>
<name>A0A5P2FX27_9BACT</name>
<evidence type="ECO:0000313" key="4">
    <source>
        <dbReference type="Proteomes" id="UP000292424"/>
    </source>
</evidence>